<keyword evidence="4 6" id="KW-1133">Transmembrane helix</keyword>
<comment type="similarity">
    <text evidence="6">Belongs to the ABC-4 integral membrane protein family.</text>
</comment>
<dbReference type="PANTHER" id="PTHR46795:SF3">
    <property type="entry name" value="ABC TRANSPORTER PERMEASE"/>
    <property type="match status" value="1"/>
</dbReference>
<sequence length="655" mass="73711">MKNNFYFKMALRNIRANKQLYLPYGISALLTVSMLFQMLSLMSNKFEGMRGVDSLILLFRFGSVIIGIFSLIFLLYTNSFLIKRRKKEVGLYGILGLEKRHVARILFLESLLVGTVTILSGLGLGALLGQLLFLFLNYLLKLPIQMAYSLEPLNFVLTAAVFTGIFFIAYLYNVSQVTFSNPIQLLRGEKEGEKEPKSNVLLFILGLLLLGAGYYISLTISDPIAALLHFFVAVVLVIGGTYLLFTSGSIYILKRMKKNQKLYYQPRAFISISGMLYRMKQNAMGLANIAILSCMVIIALATTTAIYVGSENALGSHIATDHQATVYYDEEKTIDAVQADLGKVTERIQTDTFGLTISDLKSFTYVNIFGIFDGNELKQGEGPTFTGTTLLTAEAMNGLENLSLTLEPNELYLHEAAHYPYDTVVIAGETFNVKIFDNELENFMVDTEVGEIYLFVAPNKETLNRILQKYEDTGQGYDASVTGSVIWNTNTSAEGEMAYADKLRPLIEKEAIVNYQPRAEMREEWYAMTGGFLFLGIFLGGLFTIGTILITYFKQVSEGYEDRTRFQIMQKVGLDKEMIRDTSRSQVVWMFMLPIIVATTHMAFAYPILYKMLLIFGLNSHVILIGSMAGIVVLFALIYWVIYRLTARVYYSIVQ</sequence>
<keyword evidence="9" id="KW-1185">Reference proteome</keyword>
<dbReference type="InterPro" id="IPR052536">
    <property type="entry name" value="ABC-4_Integral_Memb_Prot"/>
</dbReference>
<feature type="transmembrane region" description="Helical" evidence="6">
    <location>
        <begin position="155"/>
        <end position="179"/>
    </location>
</feature>
<dbReference type="KEGG" id="jpo:G7058_07060"/>
<feature type="transmembrane region" description="Helical" evidence="6">
    <location>
        <begin position="55"/>
        <end position="77"/>
    </location>
</feature>
<protein>
    <submittedName>
        <fullName evidence="8">ABC transporter permease</fullName>
    </submittedName>
</protein>
<feature type="transmembrane region" description="Helical" evidence="6">
    <location>
        <begin position="621"/>
        <end position="642"/>
    </location>
</feature>
<feature type="transmembrane region" description="Helical" evidence="6">
    <location>
        <begin position="525"/>
        <end position="553"/>
    </location>
</feature>
<evidence type="ECO:0000256" key="6">
    <source>
        <dbReference type="PIRNR" id="PIRNR018968"/>
    </source>
</evidence>
<keyword evidence="2 6" id="KW-1003">Cell membrane</keyword>
<dbReference type="EMBL" id="CP049889">
    <property type="protein sequence ID" value="QIK51802.1"/>
    <property type="molecule type" value="Genomic_DNA"/>
</dbReference>
<keyword evidence="5 6" id="KW-0472">Membrane</keyword>
<evidence type="ECO:0000256" key="1">
    <source>
        <dbReference type="ARBA" id="ARBA00004651"/>
    </source>
</evidence>
<reference evidence="8 9" key="1">
    <citation type="journal article" date="2017" name="Int. J. Syst. Evol. Microbiol.">
        <title>Jeotgalibaca porci sp. nov. and Jeotgalibaca arthritidis sp. nov., isolated from pigs, and emended description of the genus Jeotgalibaca.</title>
        <authorList>
            <person name="Zamora L."/>
            <person name="Perez-Sancho M."/>
            <person name="Dominguez L."/>
            <person name="Fernandez-Garayzabal J.F."/>
            <person name="Vela A.I."/>
        </authorList>
    </citation>
    <scope>NUCLEOTIDE SEQUENCE [LARGE SCALE GENOMIC DNA]</scope>
    <source>
        <strain evidence="8 9">CCUG 69148</strain>
    </source>
</reference>
<feature type="transmembrane region" description="Helical" evidence="6">
    <location>
        <begin position="285"/>
        <end position="308"/>
    </location>
</feature>
<dbReference type="AlphaFoldDB" id="A0A6G7WHS7"/>
<dbReference type="InterPro" id="IPR003838">
    <property type="entry name" value="ABC3_permease_C"/>
</dbReference>
<evidence type="ECO:0000256" key="5">
    <source>
        <dbReference type="ARBA" id="ARBA00023136"/>
    </source>
</evidence>
<evidence type="ECO:0000256" key="2">
    <source>
        <dbReference type="ARBA" id="ARBA00022475"/>
    </source>
</evidence>
<keyword evidence="3 6" id="KW-0812">Transmembrane</keyword>
<dbReference type="InterPro" id="IPR027022">
    <property type="entry name" value="ABC_permease_BceB-typ"/>
</dbReference>
<dbReference type="RefSeq" id="WP_166062861.1">
    <property type="nucleotide sequence ID" value="NZ_CP049889.1"/>
</dbReference>
<proteinExistence type="inferred from homology"/>
<feature type="transmembrane region" description="Helical" evidence="6">
    <location>
        <begin position="226"/>
        <end position="253"/>
    </location>
</feature>
<accession>A0A6G7WHS7</accession>
<evidence type="ECO:0000259" key="7">
    <source>
        <dbReference type="Pfam" id="PF02687"/>
    </source>
</evidence>
<feature type="transmembrane region" description="Helical" evidence="6">
    <location>
        <begin position="587"/>
        <end position="609"/>
    </location>
</feature>
<name>A0A6G7WHS7_9LACT</name>
<dbReference type="Proteomes" id="UP000501830">
    <property type="component" value="Chromosome"/>
</dbReference>
<evidence type="ECO:0000256" key="3">
    <source>
        <dbReference type="ARBA" id="ARBA00022692"/>
    </source>
</evidence>
<dbReference type="GO" id="GO:0055085">
    <property type="term" value="P:transmembrane transport"/>
    <property type="evidence" value="ECO:0007669"/>
    <property type="project" value="UniProtKB-UniRule"/>
</dbReference>
<evidence type="ECO:0000313" key="9">
    <source>
        <dbReference type="Proteomes" id="UP000501830"/>
    </source>
</evidence>
<feature type="domain" description="ABC3 transporter permease C-terminal" evidence="7">
    <location>
        <begin position="61"/>
        <end position="182"/>
    </location>
</feature>
<dbReference type="PANTHER" id="PTHR46795">
    <property type="entry name" value="ABC TRANSPORTER PERMEASE-RELATED-RELATED"/>
    <property type="match status" value="1"/>
</dbReference>
<feature type="transmembrane region" description="Helical" evidence="6">
    <location>
        <begin position="21"/>
        <end position="43"/>
    </location>
</feature>
<gene>
    <name evidence="8" type="ORF">G7058_07060</name>
</gene>
<dbReference type="PIRSF" id="PIRSF018968">
    <property type="entry name" value="ABC_permease_BceB"/>
    <property type="match status" value="1"/>
</dbReference>
<keyword evidence="6" id="KW-0813">Transport</keyword>
<evidence type="ECO:0000256" key="4">
    <source>
        <dbReference type="ARBA" id="ARBA00022989"/>
    </source>
</evidence>
<dbReference type="Pfam" id="PF02687">
    <property type="entry name" value="FtsX"/>
    <property type="match status" value="1"/>
</dbReference>
<organism evidence="8 9">
    <name type="scientific">Jeotgalibaca porci</name>
    <dbReference type="NCBI Taxonomy" id="1868793"/>
    <lineage>
        <taxon>Bacteria</taxon>
        <taxon>Bacillati</taxon>
        <taxon>Bacillota</taxon>
        <taxon>Bacilli</taxon>
        <taxon>Lactobacillales</taxon>
        <taxon>Carnobacteriaceae</taxon>
        <taxon>Jeotgalibaca</taxon>
    </lineage>
</organism>
<evidence type="ECO:0000313" key="8">
    <source>
        <dbReference type="EMBL" id="QIK51802.1"/>
    </source>
</evidence>
<dbReference type="GO" id="GO:0005886">
    <property type="term" value="C:plasma membrane"/>
    <property type="evidence" value="ECO:0007669"/>
    <property type="project" value="UniProtKB-SubCell"/>
</dbReference>
<feature type="transmembrane region" description="Helical" evidence="6">
    <location>
        <begin position="106"/>
        <end position="135"/>
    </location>
</feature>
<dbReference type="GeneID" id="94553038"/>
<feature type="transmembrane region" description="Helical" evidence="6">
    <location>
        <begin position="200"/>
        <end position="220"/>
    </location>
</feature>
<comment type="subcellular location">
    <subcellularLocation>
        <location evidence="1 6">Cell membrane</location>
        <topology evidence="1 6">Multi-pass membrane protein</topology>
    </subcellularLocation>
</comment>